<dbReference type="AlphaFoldDB" id="A0A1G1WJV9"/>
<sequence>MNSILLATAALIVGLVGLLVFISFVTRKKKGSVPTKQISENKESEQIDPTLDSDKDRIPDIEEINRYGTDPNSYDTDKDGIGDRQEILDRTDPTSADTDRDRLTDLQEKHLGTDPTHPDTDRDGIPDSQDKD</sequence>
<dbReference type="EMBL" id="MHCU01000017">
    <property type="protein sequence ID" value="OGY27973.1"/>
    <property type="molecule type" value="Genomic_DNA"/>
</dbReference>
<proteinExistence type="predicted"/>
<gene>
    <name evidence="3" type="ORF">A2Z42_04960</name>
</gene>
<dbReference type="InterPro" id="IPR053180">
    <property type="entry name" value="Ca-binding_acidic-repeat"/>
</dbReference>
<comment type="caution">
    <text evidence="3">The sequence shown here is derived from an EMBL/GenBank/DDBJ whole genome shotgun (WGS) entry which is preliminary data.</text>
</comment>
<feature type="compositionally biased region" description="Basic and acidic residues" evidence="1">
    <location>
        <begin position="52"/>
        <end position="65"/>
    </location>
</feature>
<dbReference type="SUPFAM" id="SSF103647">
    <property type="entry name" value="TSP type-3 repeat"/>
    <property type="match status" value="1"/>
</dbReference>
<organism evidence="3 4">
    <name type="scientific">Candidatus Woykebacteria bacterium RBG_19FT_COMBO_43_10</name>
    <dbReference type="NCBI Taxonomy" id="1802598"/>
    <lineage>
        <taxon>Bacteria</taxon>
        <taxon>Candidatus Woykeibacteriota</taxon>
    </lineage>
</organism>
<dbReference type="GO" id="GO:0005509">
    <property type="term" value="F:calcium ion binding"/>
    <property type="evidence" value="ECO:0007669"/>
    <property type="project" value="InterPro"/>
</dbReference>
<keyword evidence="2" id="KW-0472">Membrane</keyword>
<evidence type="ECO:0000313" key="4">
    <source>
        <dbReference type="Proteomes" id="UP000176645"/>
    </source>
</evidence>
<protein>
    <submittedName>
        <fullName evidence="3">Uncharacterized protein</fullName>
    </submittedName>
</protein>
<dbReference type="Gene3D" id="4.10.1080.10">
    <property type="entry name" value="TSP type-3 repeat"/>
    <property type="match status" value="1"/>
</dbReference>
<dbReference type="Proteomes" id="UP000176645">
    <property type="component" value="Unassembled WGS sequence"/>
</dbReference>
<dbReference type="InterPro" id="IPR028974">
    <property type="entry name" value="TSP_type-3_rpt"/>
</dbReference>
<keyword evidence="2" id="KW-0812">Transmembrane</keyword>
<feature type="transmembrane region" description="Helical" evidence="2">
    <location>
        <begin position="6"/>
        <end position="26"/>
    </location>
</feature>
<accession>A0A1G1WJV9</accession>
<dbReference type="PANTHER" id="PTHR37467">
    <property type="entry name" value="EXPORTED CALCIUM-BINDING GLYCOPROTEIN-RELATED"/>
    <property type="match status" value="1"/>
</dbReference>
<evidence type="ECO:0000256" key="2">
    <source>
        <dbReference type="SAM" id="Phobius"/>
    </source>
</evidence>
<reference evidence="3 4" key="1">
    <citation type="journal article" date="2016" name="Nat. Commun.">
        <title>Thousands of microbial genomes shed light on interconnected biogeochemical processes in an aquifer system.</title>
        <authorList>
            <person name="Anantharaman K."/>
            <person name="Brown C.T."/>
            <person name="Hug L.A."/>
            <person name="Sharon I."/>
            <person name="Castelle C.J."/>
            <person name="Probst A.J."/>
            <person name="Thomas B.C."/>
            <person name="Singh A."/>
            <person name="Wilkins M.J."/>
            <person name="Karaoz U."/>
            <person name="Brodie E.L."/>
            <person name="Williams K.H."/>
            <person name="Hubbard S.S."/>
            <person name="Banfield J.F."/>
        </authorList>
    </citation>
    <scope>NUCLEOTIDE SEQUENCE [LARGE SCALE GENOMIC DNA]</scope>
</reference>
<keyword evidence="2" id="KW-1133">Transmembrane helix</keyword>
<feature type="compositionally biased region" description="Basic and acidic residues" evidence="1">
    <location>
        <begin position="75"/>
        <end position="132"/>
    </location>
</feature>
<evidence type="ECO:0000313" key="3">
    <source>
        <dbReference type="EMBL" id="OGY27973.1"/>
    </source>
</evidence>
<feature type="region of interest" description="Disordered" evidence="1">
    <location>
        <begin position="29"/>
        <end position="132"/>
    </location>
</feature>
<evidence type="ECO:0000256" key="1">
    <source>
        <dbReference type="SAM" id="MobiDB-lite"/>
    </source>
</evidence>
<dbReference type="PANTHER" id="PTHR37467:SF1">
    <property type="entry name" value="EXPORTED CALCIUM-BINDING GLYCOPROTEIN"/>
    <property type="match status" value="1"/>
</dbReference>
<name>A0A1G1WJV9_9BACT</name>